<reference evidence="1 2" key="1">
    <citation type="submission" date="2021-06" db="EMBL/GenBank/DDBJ databases">
        <title>Caerostris extrusa draft genome.</title>
        <authorList>
            <person name="Kono N."/>
            <person name="Arakawa K."/>
        </authorList>
    </citation>
    <scope>NUCLEOTIDE SEQUENCE [LARGE SCALE GENOMIC DNA]</scope>
</reference>
<evidence type="ECO:0000313" key="1">
    <source>
        <dbReference type="EMBL" id="GIY26081.1"/>
    </source>
</evidence>
<accession>A0AAV4S0F3</accession>
<proteinExistence type="predicted"/>
<dbReference type="Proteomes" id="UP001054945">
    <property type="component" value="Unassembled WGS sequence"/>
</dbReference>
<organism evidence="1 2">
    <name type="scientific">Caerostris extrusa</name>
    <name type="common">Bark spider</name>
    <name type="synonym">Caerostris bankana</name>
    <dbReference type="NCBI Taxonomy" id="172846"/>
    <lineage>
        <taxon>Eukaryota</taxon>
        <taxon>Metazoa</taxon>
        <taxon>Ecdysozoa</taxon>
        <taxon>Arthropoda</taxon>
        <taxon>Chelicerata</taxon>
        <taxon>Arachnida</taxon>
        <taxon>Araneae</taxon>
        <taxon>Araneomorphae</taxon>
        <taxon>Entelegynae</taxon>
        <taxon>Araneoidea</taxon>
        <taxon>Araneidae</taxon>
        <taxon>Caerostris</taxon>
    </lineage>
</organism>
<protein>
    <submittedName>
        <fullName evidence="1">Uncharacterized protein</fullName>
    </submittedName>
</protein>
<name>A0AAV4S0F3_CAEEX</name>
<gene>
    <name evidence="1" type="ORF">CEXT_375691</name>
</gene>
<dbReference type="AlphaFoldDB" id="A0AAV4S0F3"/>
<comment type="caution">
    <text evidence="1">The sequence shown here is derived from an EMBL/GenBank/DDBJ whole genome shotgun (WGS) entry which is preliminary data.</text>
</comment>
<keyword evidence="2" id="KW-1185">Reference proteome</keyword>
<dbReference type="EMBL" id="BPLR01008623">
    <property type="protein sequence ID" value="GIY26081.1"/>
    <property type="molecule type" value="Genomic_DNA"/>
</dbReference>
<sequence length="126" mass="14613">MVSKNEQFDSCLLVLQIRNENKLLISYQQPKNFVAPTSSNVLLHPYPLKSSVSLLLHPFRTVYQSYRHHHRPQRGLIIISARLAIAIKTRRYFSRPPPHEHSAEKCSISTISWVVVGGNTYLMMKW</sequence>
<evidence type="ECO:0000313" key="2">
    <source>
        <dbReference type="Proteomes" id="UP001054945"/>
    </source>
</evidence>